<dbReference type="SMART" id="SM00325">
    <property type="entry name" value="RhoGEF"/>
    <property type="match status" value="1"/>
</dbReference>
<feature type="compositionally biased region" description="Polar residues" evidence="1">
    <location>
        <begin position="30"/>
        <end position="40"/>
    </location>
</feature>
<dbReference type="PROSITE" id="PS50010">
    <property type="entry name" value="DH_2"/>
    <property type="match status" value="1"/>
</dbReference>
<dbReference type="SUPFAM" id="SSF50729">
    <property type="entry name" value="PH domain-like"/>
    <property type="match status" value="1"/>
</dbReference>
<evidence type="ECO:0000313" key="4">
    <source>
        <dbReference type="EMBL" id="CAH1228911.1"/>
    </source>
</evidence>
<feature type="domain" description="PH" evidence="2">
    <location>
        <begin position="998"/>
        <end position="1082"/>
    </location>
</feature>
<gene>
    <name evidence="4" type="primary">ECT2L</name>
    <name evidence="4" type="ORF">BLAG_LOCUS741</name>
</gene>
<dbReference type="Proteomes" id="UP000838412">
    <property type="component" value="Chromosome 1"/>
</dbReference>
<dbReference type="PROSITE" id="PS50003">
    <property type="entry name" value="PH_DOMAIN"/>
    <property type="match status" value="1"/>
</dbReference>
<dbReference type="InterPro" id="IPR001810">
    <property type="entry name" value="F-box_dom"/>
</dbReference>
<name>A0A8J9YI96_BRALA</name>
<reference evidence="4" key="1">
    <citation type="submission" date="2022-01" db="EMBL/GenBank/DDBJ databases">
        <authorList>
            <person name="Braso-Vives M."/>
        </authorList>
    </citation>
    <scope>NUCLEOTIDE SEQUENCE</scope>
</reference>
<dbReference type="AlphaFoldDB" id="A0A8J9YI96"/>
<dbReference type="Pfam" id="PF12937">
    <property type="entry name" value="F-box-like"/>
    <property type="match status" value="1"/>
</dbReference>
<keyword evidence="5" id="KW-1185">Reference proteome</keyword>
<sequence length="1088" mass="124832">MSSHWRRSMGTRTPSPPGKKMAKVTPTPRPSSAMSWSGRPSSPLRKSPTPRDHVGYKPKSVIIHPEAYTTDRMMTLKSAYTPMVHRPSNHTIFKERKDLICNWFDVWTDAQRKKFLATILLKCTRSQLLFIRDWFVQEVPVERMDFTTVLPRFLSMYIFSFLDPRSMCRAAGVSWHWKFLTEQDPLWIPKCVKYGWFLPYTPSEREYGCWKYHYIACTKTLDTVVKNKPSDHYNSFGFGVSEDAREKEIQKDNEKAKRRKTRKCLPSGGNFKEKVTIRPPWAPTDPKPREYEEAYKAFLAEYNPNDPDRATKATLFADKYGIPRHSRSKTAPSKFEYGLQSSWRKQRHRAVTSGEELDLRRESQAMTLTESVEMENYNNTGGSIEQDWEPPTGKEMHKSLFRKDLSGGGPYPAVYKGGTDLVPLGRNYPSHANPRVIFISSRIPAAEVLVDAVLFGCIPIVYEFEGTTLVSLYERLDEALQGRHAKSIGLFVDGEPGEANLVKGHTLKLQSLVRPDIREFFERLCNNTMPPNLGGHVDLFLPLGSTDAGMEVILQLGILTGMQFSSPTGIVGQYGHVQSEWLAIPENVPPPTLYFNMDKLLAWASMADLVQEALRVTYKLLRTYFSNAHRDLCCQLTGQLVFDVLDLGDLKRFQDVIYTIREGLVAMQVDEITKPLEFLGRYLLDRASGKKTVHPTAGRALEGGGDAADTVGMETLSLTNRPEKVENDTMLQSAFKPVSTVALQDHPDKRTQVAHELLSSEVRYCKLLQAMRDVFVIPLRNALSSNKAIISAPNIQDIFGNALQLLELSKELVEDVKGRISEWGPHQCLGDVFFKFTIKLKAYSNYFNNYDQSLRCIEKCIEQTPGFRTYVRRYSKTPQMKMLSLQEILLAPTRRITEYITLLWELHHKTTPDHPDREDITSAIANFRKLEEYIKELKVKSERDRRLIALQKRILRCPMLLEANRFLIREEVFAHLRPAKDEVQPELRIYHHIQNLGFFLFNDALVVTVFTTKHFPFERCVQENHNFFASISLNRIQVSDIPDSKFVKNAFKMVTPKRKWICAAETYELKFSWITALEDAIQAAIELE</sequence>
<dbReference type="InterPro" id="IPR036047">
    <property type="entry name" value="F-box-like_dom_sf"/>
</dbReference>
<dbReference type="SMART" id="SM00233">
    <property type="entry name" value="PH"/>
    <property type="match status" value="1"/>
</dbReference>
<dbReference type="InterPro" id="IPR000219">
    <property type="entry name" value="DH_dom"/>
</dbReference>
<dbReference type="SUPFAM" id="SSF48065">
    <property type="entry name" value="DBL homology domain (DH-domain)"/>
    <property type="match status" value="1"/>
</dbReference>
<dbReference type="SUPFAM" id="SSF81383">
    <property type="entry name" value="F-box domain"/>
    <property type="match status" value="1"/>
</dbReference>
<feature type="region of interest" description="Disordered" evidence="1">
    <location>
        <begin position="1"/>
        <end position="56"/>
    </location>
</feature>
<dbReference type="PANTHER" id="PTHR46857">
    <property type="entry name" value="EPITHELIAL CELL-TRANSFORMING SEQUENCE 2 ONCOGENE-LIKE"/>
    <property type="match status" value="1"/>
</dbReference>
<dbReference type="Gene3D" id="1.20.1280.50">
    <property type="match status" value="1"/>
</dbReference>
<dbReference type="InterPro" id="IPR001849">
    <property type="entry name" value="PH_domain"/>
</dbReference>
<dbReference type="CDD" id="cd00160">
    <property type="entry name" value="RhoGEF"/>
    <property type="match status" value="1"/>
</dbReference>
<dbReference type="OrthoDB" id="660555at2759"/>
<dbReference type="GO" id="GO:0005085">
    <property type="term" value="F:guanyl-nucleotide exchange factor activity"/>
    <property type="evidence" value="ECO:0007669"/>
    <property type="project" value="InterPro"/>
</dbReference>
<proteinExistence type="predicted"/>
<evidence type="ECO:0000259" key="3">
    <source>
        <dbReference type="PROSITE" id="PS50010"/>
    </source>
</evidence>
<dbReference type="InterPro" id="IPR011993">
    <property type="entry name" value="PH-like_dom_sf"/>
</dbReference>
<organism evidence="4 5">
    <name type="scientific">Branchiostoma lanceolatum</name>
    <name type="common">Common lancelet</name>
    <name type="synonym">Amphioxus lanceolatum</name>
    <dbReference type="NCBI Taxonomy" id="7740"/>
    <lineage>
        <taxon>Eukaryota</taxon>
        <taxon>Metazoa</taxon>
        <taxon>Chordata</taxon>
        <taxon>Cephalochordata</taxon>
        <taxon>Leptocardii</taxon>
        <taxon>Amphioxiformes</taxon>
        <taxon>Branchiostomatidae</taxon>
        <taxon>Branchiostoma</taxon>
    </lineage>
</organism>
<protein>
    <submittedName>
        <fullName evidence="4">ECT2L protein</fullName>
    </submittedName>
</protein>
<evidence type="ECO:0000313" key="5">
    <source>
        <dbReference type="Proteomes" id="UP000838412"/>
    </source>
</evidence>
<dbReference type="Gene3D" id="2.30.29.30">
    <property type="entry name" value="Pleckstrin-homology domain (PH domain)/Phosphotyrosine-binding domain (PTB)"/>
    <property type="match status" value="1"/>
</dbReference>
<accession>A0A8J9YI96</accession>
<dbReference type="Pfam" id="PF00621">
    <property type="entry name" value="RhoGEF"/>
    <property type="match status" value="1"/>
</dbReference>
<dbReference type="InterPro" id="IPR035899">
    <property type="entry name" value="DBL_dom_sf"/>
</dbReference>
<feature type="domain" description="DH" evidence="3">
    <location>
        <begin position="749"/>
        <end position="937"/>
    </location>
</feature>
<dbReference type="InterPro" id="IPR052805">
    <property type="entry name" value="GEF_Ubiquitin-Prot_Reg"/>
</dbReference>
<dbReference type="CDD" id="cd22173">
    <property type="entry name" value="F-box_ECT2L"/>
    <property type="match status" value="1"/>
</dbReference>
<dbReference type="PANTHER" id="PTHR46857:SF1">
    <property type="entry name" value="EPITHELIAL CELL-TRANSFORMING SEQUENCE 2 ONCOGENE-LIKE"/>
    <property type="match status" value="1"/>
</dbReference>
<evidence type="ECO:0000256" key="1">
    <source>
        <dbReference type="SAM" id="MobiDB-lite"/>
    </source>
</evidence>
<dbReference type="EMBL" id="OV696686">
    <property type="protein sequence ID" value="CAH1228911.1"/>
    <property type="molecule type" value="Genomic_DNA"/>
</dbReference>
<dbReference type="Gene3D" id="1.20.900.10">
    <property type="entry name" value="Dbl homology (DH) domain"/>
    <property type="match status" value="1"/>
</dbReference>
<evidence type="ECO:0000259" key="2">
    <source>
        <dbReference type="PROSITE" id="PS50003"/>
    </source>
</evidence>